<name>A0AAE3YNP4_9ACTN</name>
<dbReference type="Proteomes" id="UP001183643">
    <property type="component" value="Unassembled WGS sequence"/>
</dbReference>
<keyword evidence="1" id="KW-0812">Transmembrane</keyword>
<reference evidence="2" key="1">
    <citation type="submission" date="2023-07" db="EMBL/GenBank/DDBJ databases">
        <title>Sequencing the genomes of 1000 actinobacteria strains.</title>
        <authorList>
            <person name="Klenk H.-P."/>
        </authorList>
    </citation>
    <scope>NUCLEOTIDE SEQUENCE</scope>
    <source>
        <strain evidence="2">DSM 44707</strain>
    </source>
</reference>
<evidence type="ECO:0000313" key="3">
    <source>
        <dbReference type="Proteomes" id="UP001183643"/>
    </source>
</evidence>
<feature type="transmembrane region" description="Helical" evidence="1">
    <location>
        <begin position="53"/>
        <end position="73"/>
    </location>
</feature>
<evidence type="ECO:0000256" key="1">
    <source>
        <dbReference type="SAM" id="Phobius"/>
    </source>
</evidence>
<dbReference type="EMBL" id="JAVDYB010000001">
    <property type="protein sequence ID" value="MDR7275091.1"/>
    <property type="molecule type" value="Genomic_DNA"/>
</dbReference>
<protein>
    <submittedName>
        <fullName evidence="2">Membrane protein</fullName>
    </submittedName>
</protein>
<sequence>MAHGPVLTMPVVAIVAQVLLGLGLLGAGTGHLTVLRRQFQAQVPPWLPLDADLVVVASGVVEVALGLALLVVWRQPARGLVGAITAAFLVAVFPGNVAQFTEQRDAFGLDTDLARGVRLLFQPMLVAWALLATGAIPVLRRLIRR</sequence>
<gene>
    <name evidence="2" type="ORF">J2S41_001869</name>
</gene>
<feature type="transmembrane region" description="Helical" evidence="1">
    <location>
        <begin position="12"/>
        <end position="33"/>
    </location>
</feature>
<accession>A0AAE3YNP4</accession>
<comment type="caution">
    <text evidence="2">The sequence shown here is derived from an EMBL/GenBank/DDBJ whole genome shotgun (WGS) entry which is preliminary data.</text>
</comment>
<dbReference type="RefSeq" id="WP_310365628.1">
    <property type="nucleotide sequence ID" value="NZ_JAVDYB010000001.1"/>
</dbReference>
<keyword evidence="1" id="KW-0472">Membrane</keyword>
<dbReference type="PANTHER" id="PTHR36974:SF1">
    <property type="entry name" value="DOXX FAMILY MEMBRANE PROTEIN"/>
    <property type="match status" value="1"/>
</dbReference>
<feature type="transmembrane region" description="Helical" evidence="1">
    <location>
        <begin position="120"/>
        <end position="139"/>
    </location>
</feature>
<organism evidence="2 3">
    <name type="scientific">Catenuloplanes atrovinosus</name>
    <dbReference type="NCBI Taxonomy" id="137266"/>
    <lineage>
        <taxon>Bacteria</taxon>
        <taxon>Bacillati</taxon>
        <taxon>Actinomycetota</taxon>
        <taxon>Actinomycetes</taxon>
        <taxon>Micromonosporales</taxon>
        <taxon>Micromonosporaceae</taxon>
        <taxon>Catenuloplanes</taxon>
    </lineage>
</organism>
<keyword evidence="3" id="KW-1185">Reference proteome</keyword>
<proteinExistence type="predicted"/>
<evidence type="ECO:0000313" key="2">
    <source>
        <dbReference type="EMBL" id="MDR7275091.1"/>
    </source>
</evidence>
<feature type="transmembrane region" description="Helical" evidence="1">
    <location>
        <begin position="80"/>
        <end position="100"/>
    </location>
</feature>
<dbReference type="PANTHER" id="PTHR36974">
    <property type="entry name" value="MEMBRANE PROTEIN-RELATED"/>
    <property type="match status" value="1"/>
</dbReference>
<keyword evidence="1" id="KW-1133">Transmembrane helix</keyword>
<dbReference type="AlphaFoldDB" id="A0AAE3YNP4"/>